<dbReference type="Proteomes" id="UP001057305">
    <property type="component" value="Chromosome"/>
</dbReference>
<dbReference type="RefSeq" id="WP_254321150.1">
    <property type="nucleotide sequence ID" value="NZ_CP073116.1"/>
</dbReference>
<dbReference type="Pfam" id="PF10722">
    <property type="entry name" value="YbjN"/>
    <property type="match status" value="1"/>
</dbReference>
<proteinExistence type="predicted"/>
<protein>
    <submittedName>
        <fullName evidence="1">YbjN domain-containing protein</fullName>
    </submittedName>
</protein>
<evidence type="ECO:0000313" key="2">
    <source>
        <dbReference type="Proteomes" id="UP001057305"/>
    </source>
</evidence>
<dbReference type="EMBL" id="CP073116">
    <property type="protein sequence ID" value="UTG71397.1"/>
    <property type="molecule type" value="Genomic_DNA"/>
</dbReference>
<organism evidence="1 2">
    <name type="scientific">Neisseria subflava</name>
    <dbReference type="NCBI Taxonomy" id="28449"/>
    <lineage>
        <taxon>Bacteria</taxon>
        <taxon>Pseudomonadati</taxon>
        <taxon>Pseudomonadota</taxon>
        <taxon>Betaproteobacteria</taxon>
        <taxon>Neisseriales</taxon>
        <taxon>Neisseriaceae</taxon>
        <taxon>Neisseria</taxon>
    </lineage>
</organism>
<name>A0A9X9HXF9_NEISU</name>
<sequence length="147" mass="17892">MKDVNSVNKIIKTFFEKKEWRFQEVKLKERNFYAFFIYFHKVESDDDNSWSIMLHIDEEGRFIQLLSILNTRELKFMEEKIKLFEFLFEINQKHKLIKCGYSNNKITYFVDVLVGDSLLTDEQLDRAFSAMLYNLNYSHENIKDYLE</sequence>
<accession>A0A9X9HXF9</accession>
<reference evidence="1" key="1">
    <citation type="submission" date="2021-04" db="EMBL/GenBank/DDBJ databases">
        <title>Characterizing Neisseria spp. as novel respiratory pathobionts in bronchiectasis.</title>
        <authorList>
            <person name="Li L."/>
            <person name="Mac Aogain M."/>
            <person name="Xu T."/>
            <person name="Jaggi T.K."/>
            <person name="Chan L.Y."/>
            <person name="Keir H.R."/>
            <person name="Dicker A.J."/>
            <person name="Qu J."/>
            <person name="Liu Y."/>
            <person name="Chen H.S."/>
            <person name="Koh M.S."/>
            <person name="Ong T.H."/>
            <person name="Lim A.Y.H."/>
            <person name="Abisheganaden J."/>
            <person name="Low T.B."/>
            <person name="Oliver B.G."/>
            <person name="Tan N.S."/>
            <person name="Fang M."/>
            <person name="Chalmers J.D."/>
            <person name="Chotirmall S.H."/>
        </authorList>
    </citation>
    <scope>NUCLEOTIDE SEQUENCE</scope>
    <source>
        <strain evidence="1">TT0073</strain>
    </source>
</reference>
<dbReference type="InterPro" id="IPR019660">
    <property type="entry name" value="Put_sensory_transdc_reg_YbjN"/>
</dbReference>
<gene>
    <name evidence="1" type="ORF">KCG56_08480</name>
</gene>
<dbReference type="AlphaFoldDB" id="A0A9X9HXF9"/>
<evidence type="ECO:0000313" key="1">
    <source>
        <dbReference type="EMBL" id="UTG71397.1"/>
    </source>
</evidence>